<dbReference type="AlphaFoldDB" id="A0A165UJH5"/>
<dbReference type="EMBL" id="KV425558">
    <property type="protein sequence ID" value="KZT28265.1"/>
    <property type="molecule type" value="Genomic_DNA"/>
</dbReference>
<reference evidence="1 2" key="1">
    <citation type="journal article" date="2016" name="Mol. Biol. Evol.">
        <title>Comparative Genomics of Early-Diverging Mushroom-Forming Fungi Provides Insights into the Origins of Lignocellulose Decay Capabilities.</title>
        <authorList>
            <person name="Nagy L.G."/>
            <person name="Riley R."/>
            <person name="Tritt A."/>
            <person name="Adam C."/>
            <person name="Daum C."/>
            <person name="Floudas D."/>
            <person name="Sun H."/>
            <person name="Yadav J.S."/>
            <person name="Pangilinan J."/>
            <person name="Larsson K.H."/>
            <person name="Matsuura K."/>
            <person name="Barry K."/>
            <person name="Labutti K."/>
            <person name="Kuo R."/>
            <person name="Ohm R.A."/>
            <person name="Bhattacharya S.S."/>
            <person name="Shirouzu T."/>
            <person name="Yoshinaga Y."/>
            <person name="Martin F.M."/>
            <person name="Grigoriev I.V."/>
            <person name="Hibbett D.S."/>
        </authorList>
    </citation>
    <scope>NUCLEOTIDE SEQUENCE [LARGE SCALE GENOMIC DNA]</scope>
    <source>
        <strain evidence="1 2">HHB14362 ss-1</strain>
    </source>
</reference>
<dbReference type="Proteomes" id="UP000076761">
    <property type="component" value="Unassembled WGS sequence"/>
</dbReference>
<dbReference type="OrthoDB" id="10418285at2759"/>
<protein>
    <submittedName>
        <fullName evidence="1">Uncharacterized protein</fullName>
    </submittedName>
</protein>
<evidence type="ECO:0000313" key="1">
    <source>
        <dbReference type="EMBL" id="KZT28265.1"/>
    </source>
</evidence>
<accession>A0A165UJH5</accession>
<name>A0A165UJH5_9AGAM</name>
<organism evidence="1 2">
    <name type="scientific">Neolentinus lepideus HHB14362 ss-1</name>
    <dbReference type="NCBI Taxonomy" id="1314782"/>
    <lineage>
        <taxon>Eukaryota</taxon>
        <taxon>Fungi</taxon>
        <taxon>Dikarya</taxon>
        <taxon>Basidiomycota</taxon>
        <taxon>Agaricomycotina</taxon>
        <taxon>Agaricomycetes</taxon>
        <taxon>Gloeophyllales</taxon>
        <taxon>Gloeophyllaceae</taxon>
        <taxon>Neolentinus</taxon>
    </lineage>
</organism>
<sequence length="332" mass="37605">MSTDATVTKALDIPSEVLYEILGDILAEFIHKNIMGEDQTNAWDSLSVLTETSHVFRDVTTKVVKHALGTSRLPDGRWKLHPKAILAELRRYGQLLRAGAQSVVTQETMQCLSAIPKTPLLYTYVGIVASSDSLARIREKSTDSELWAWGGAYSPIAAMARKPVETARSVKQLPLRRRVLCAAIKNYEQTLMLKILLDGWQATNKALFKYERRCRKPPSLSKRDTDIFEADLTDALDILRAYDTTFTRQYATIVDKVPKEQFESFCSEELSCRVEHAQEVASQTIKMLHNLIRDLREIWSMSFQDGSEIPDIVECLLWRLDPDHPVNSDSSS</sequence>
<evidence type="ECO:0000313" key="2">
    <source>
        <dbReference type="Proteomes" id="UP000076761"/>
    </source>
</evidence>
<dbReference type="InParanoid" id="A0A165UJH5"/>
<gene>
    <name evidence="1" type="ORF">NEOLEDRAFT_1129615</name>
</gene>
<proteinExistence type="predicted"/>
<keyword evidence="2" id="KW-1185">Reference proteome</keyword>